<name>A0ACC0BP65_CATRO</name>
<evidence type="ECO:0000313" key="1">
    <source>
        <dbReference type="EMBL" id="KAI5674479.1"/>
    </source>
</evidence>
<protein>
    <submittedName>
        <fullName evidence="1">Uncharacterized protein</fullName>
    </submittedName>
</protein>
<reference evidence="2" key="1">
    <citation type="journal article" date="2023" name="Nat. Plants">
        <title>Single-cell RNA sequencing provides a high-resolution roadmap for understanding the multicellular compartmentation of specialized metabolism.</title>
        <authorList>
            <person name="Sun S."/>
            <person name="Shen X."/>
            <person name="Li Y."/>
            <person name="Li Y."/>
            <person name="Wang S."/>
            <person name="Li R."/>
            <person name="Zhang H."/>
            <person name="Shen G."/>
            <person name="Guo B."/>
            <person name="Wei J."/>
            <person name="Xu J."/>
            <person name="St-Pierre B."/>
            <person name="Chen S."/>
            <person name="Sun C."/>
        </authorList>
    </citation>
    <scope>NUCLEOTIDE SEQUENCE [LARGE SCALE GENOMIC DNA]</scope>
</reference>
<evidence type="ECO:0000313" key="2">
    <source>
        <dbReference type="Proteomes" id="UP001060085"/>
    </source>
</evidence>
<sequence length="109" mass="12666">MGQNIATIQEVTSRLEFNILMTMSKFVLFLRHTSLPGFQPQKENFGFDVLSLFLASPLRTYIAWKLAEMRSRGGRTRNRDVCFGVKTVANFGMEKKKGKMRWFVQWLPS</sequence>
<accession>A0ACC0BP65</accession>
<dbReference type="Proteomes" id="UP001060085">
    <property type="component" value="Linkage Group LG03"/>
</dbReference>
<organism evidence="1 2">
    <name type="scientific">Catharanthus roseus</name>
    <name type="common">Madagascar periwinkle</name>
    <name type="synonym">Vinca rosea</name>
    <dbReference type="NCBI Taxonomy" id="4058"/>
    <lineage>
        <taxon>Eukaryota</taxon>
        <taxon>Viridiplantae</taxon>
        <taxon>Streptophyta</taxon>
        <taxon>Embryophyta</taxon>
        <taxon>Tracheophyta</taxon>
        <taxon>Spermatophyta</taxon>
        <taxon>Magnoliopsida</taxon>
        <taxon>eudicotyledons</taxon>
        <taxon>Gunneridae</taxon>
        <taxon>Pentapetalae</taxon>
        <taxon>asterids</taxon>
        <taxon>lamiids</taxon>
        <taxon>Gentianales</taxon>
        <taxon>Apocynaceae</taxon>
        <taxon>Rauvolfioideae</taxon>
        <taxon>Vinceae</taxon>
        <taxon>Catharanthinae</taxon>
        <taxon>Catharanthus</taxon>
    </lineage>
</organism>
<comment type="caution">
    <text evidence="1">The sequence shown here is derived from an EMBL/GenBank/DDBJ whole genome shotgun (WGS) entry which is preliminary data.</text>
</comment>
<proteinExistence type="predicted"/>
<keyword evidence="2" id="KW-1185">Reference proteome</keyword>
<dbReference type="EMBL" id="CM044703">
    <property type="protein sequence ID" value="KAI5674479.1"/>
    <property type="molecule type" value="Genomic_DNA"/>
</dbReference>
<gene>
    <name evidence="1" type="ORF">M9H77_14843</name>
</gene>